<feature type="transmembrane region" description="Helical" evidence="1">
    <location>
        <begin position="184"/>
        <end position="209"/>
    </location>
</feature>
<feature type="transmembrane region" description="Helical" evidence="1">
    <location>
        <begin position="78"/>
        <end position="102"/>
    </location>
</feature>
<evidence type="ECO:0000313" key="2">
    <source>
        <dbReference type="EMBL" id="RJF91792.1"/>
    </source>
</evidence>
<dbReference type="EMBL" id="QYUO01000003">
    <property type="protein sequence ID" value="RJF91792.1"/>
    <property type="molecule type" value="Genomic_DNA"/>
</dbReference>
<gene>
    <name evidence="2" type="ORF">D3871_24185</name>
</gene>
<evidence type="ECO:0000313" key="3">
    <source>
        <dbReference type="Proteomes" id="UP000265955"/>
    </source>
</evidence>
<keyword evidence="1" id="KW-1133">Transmembrane helix</keyword>
<dbReference type="AlphaFoldDB" id="A0A3A3FJX9"/>
<dbReference type="Pfam" id="PF11067">
    <property type="entry name" value="DUF2868"/>
    <property type="match status" value="1"/>
</dbReference>
<comment type="caution">
    <text evidence="2">The sequence shown here is derived from an EMBL/GenBank/DDBJ whole genome shotgun (WGS) entry which is preliminary data.</text>
</comment>
<organism evidence="2 3">
    <name type="scientific">Noviherbaspirillum saxi</name>
    <dbReference type="NCBI Taxonomy" id="2320863"/>
    <lineage>
        <taxon>Bacteria</taxon>
        <taxon>Pseudomonadati</taxon>
        <taxon>Pseudomonadota</taxon>
        <taxon>Betaproteobacteria</taxon>
        <taxon>Burkholderiales</taxon>
        <taxon>Oxalobacteraceae</taxon>
        <taxon>Noviherbaspirillum</taxon>
    </lineage>
</organism>
<dbReference type="OrthoDB" id="6210861at2"/>
<dbReference type="Proteomes" id="UP000265955">
    <property type="component" value="Unassembled WGS sequence"/>
</dbReference>
<dbReference type="InterPro" id="IPR021296">
    <property type="entry name" value="DUF2868"/>
</dbReference>
<dbReference type="RefSeq" id="WP_119771690.1">
    <property type="nucleotide sequence ID" value="NZ_QYUO01000003.1"/>
</dbReference>
<accession>A0A3A3FJX9</accession>
<name>A0A3A3FJX9_9BURK</name>
<sequence length="470" mass="52473">MLQDRKNRESQIARSRAADILIAETIRLMEQSGPLEDQAALREAFRTATGREERLLERARLIGHRLMLDRELERWRELAWFAGLFLALLAFFAAYGSAAAVIGSGRTVNAVTAFFALLAMPMLTLAFWGAATLSGSGSGMFAHLSFGNLLLRLVARLPGERNAHAPMMTNAAHALLRRSRLLPWAFGVVSHAVWAAAFVLILIALWFAFSFQQYRLTWETTILDADFFVRFVTVTGTLPHWLGFPLPDAATLLNPAAPGGDHRAWAWWLIGCAFVYGLLPRVVLGMVSWTAWRRGLRRLHIDTADPYYSKLLARFEEMEQSQVTDPERRQLARHRVAPLASDASSAARVVVGFELPPEVAWPPQVLAQVELLEHIAGAGNERRDMLDKLALLRPRALLVVCHAASTPDRGTERFLCEAARLAMHTALLLITPRHGEGVQRWQGWLEQSGMPIVCFTDPIQAKAWMEGVYG</sequence>
<reference evidence="3" key="1">
    <citation type="submission" date="2018-09" db="EMBL/GenBank/DDBJ databases">
        <authorList>
            <person name="Zhu H."/>
        </authorList>
    </citation>
    <scope>NUCLEOTIDE SEQUENCE [LARGE SCALE GENOMIC DNA]</scope>
    <source>
        <strain evidence="3">K1R23-30</strain>
    </source>
</reference>
<feature type="transmembrane region" description="Helical" evidence="1">
    <location>
        <begin position="265"/>
        <end position="292"/>
    </location>
</feature>
<keyword evidence="1" id="KW-0812">Transmembrane</keyword>
<keyword evidence="3" id="KW-1185">Reference proteome</keyword>
<feature type="transmembrane region" description="Helical" evidence="1">
    <location>
        <begin position="108"/>
        <end position="131"/>
    </location>
</feature>
<evidence type="ECO:0000256" key="1">
    <source>
        <dbReference type="SAM" id="Phobius"/>
    </source>
</evidence>
<keyword evidence="1" id="KW-0472">Membrane</keyword>
<proteinExistence type="predicted"/>
<protein>
    <submittedName>
        <fullName evidence="2">DUF2868 domain-containing protein</fullName>
    </submittedName>
</protein>